<evidence type="ECO:0000256" key="14">
    <source>
        <dbReference type="ARBA" id="ARBA00037847"/>
    </source>
</evidence>
<comment type="catalytic activity">
    <reaction evidence="1">
        <text>[heparosan-N-sulfate](n) = [heparan-N-sulfate](n)</text>
        <dbReference type="Rhea" id="RHEA:20197"/>
        <dbReference type="Rhea" id="RHEA-COMP:9556"/>
        <dbReference type="Rhea" id="RHEA-COMP:9557"/>
        <dbReference type="ChEBI" id="CHEBI:58041"/>
        <dbReference type="ChEBI" id="CHEBI:58287"/>
        <dbReference type="EC" id="5.1.3.17"/>
    </reaction>
</comment>
<dbReference type="InterPro" id="IPR039721">
    <property type="entry name" value="C5-epimerase"/>
</dbReference>
<feature type="transmembrane region" description="Helical" evidence="15">
    <location>
        <begin position="924"/>
        <end position="943"/>
    </location>
</feature>
<evidence type="ECO:0000313" key="20">
    <source>
        <dbReference type="Proteomes" id="UP000827892"/>
    </source>
</evidence>
<evidence type="ECO:0000256" key="12">
    <source>
        <dbReference type="ARBA" id="ARBA00023136"/>
    </source>
</evidence>
<proteinExistence type="inferred from homology"/>
<keyword evidence="12 15" id="KW-0472">Membrane</keyword>
<dbReference type="Proteomes" id="UP000827892">
    <property type="component" value="Chromosome III"/>
</dbReference>
<comment type="pathway">
    <text evidence="5">Glycan metabolism; heparan sulfate biosynthesis.</text>
</comment>
<feature type="transmembrane region" description="Helical" evidence="15">
    <location>
        <begin position="1045"/>
        <end position="1064"/>
    </location>
</feature>
<accession>A0AAE9DBY4</accession>
<evidence type="ECO:0000256" key="9">
    <source>
        <dbReference type="ARBA" id="ARBA00022692"/>
    </source>
</evidence>
<name>A0AAE9DBY4_CAEBR</name>
<keyword evidence="8" id="KW-0813">Transport</keyword>
<reference evidence="19 20" key="1">
    <citation type="submission" date="2022-05" db="EMBL/GenBank/DDBJ databases">
        <title>Chromosome-level reference genomes for two strains of Caenorhabditis briggsae: an improved platform for comparative genomics.</title>
        <authorList>
            <person name="Stevens L."/>
            <person name="Andersen E.C."/>
        </authorList>
    </citation>
    <scope>NUCLEOTIDE SEQUENCE [LARGE SCALE GENOMIC DNA]</scope>
    <source>
        <strain evidence="19">QX1410_ONT</strain>
        <tissue evidence="19">Whole-organism</tissue>
    </source>
</reference>
<dbReference type="GO" id="GO:0047464">
    <property type="term" value="F:heparosan-N-sulfate-glucuronate 5-epimerase activity"/>
    <property type="evidence" value="ECO:0007669"/>
    <property type="project" value="UniProtKB-EC"/>
</dbReference>
<feature type="transmembrane region" description="Helical" evidence="15">
    <location>
        <begin position="1131"/>
        <end position="1155"/>
    </location>
</feature>
<keyword evidence="10" id="KW-0735">Signal-anchor</keyword>
<dbReference type="GO" id="GO:0022857">
    <property type="term" value="F:transmembrane transporter activity"/>
    <property type="evidence" value="ECO:0007669"/>
    <property type="project" value="InterPro"/>
</dbReference>
<evidence type="ECO:0000256" key="6">
    <source>
        <dbReference type="ARBA" id="ARBA00005584"/>
    </source>
</evidence>
<evidence type="ECO:0000256" key="1">
    <source>
        <dbReference type="ARBA" id="ARBA00000434"/>
    </source>
</evidence>
<dbReference type="InterPro" id="IPR031312">
    <property type="entry name" value="Na/sul_symport_CS"/>
</dbReference>
<feature type="transmembrane region" description="Helical" evidence="15">
    <location>
        <begin position="1014"/>
        <end position="1039"/>
    </location>
</feature>
<keyword evidence="13" id="KW-0413">Isomerase</keyword>
<comment type="pathway">
    <text evidence="4">Glycan metabolism; heparin biosynthesis.</text>
</comment>
<organism evidence="19 20">
    <name type="scientific">Caenorhabditis briggsae</name>
    <dbReference type="NCBI Taxonomy" id="6238"/>
    <lineage>
        <taxon>Eukaryota</taxon>
        <taxon>Metazoa</taxon>
        <taxon>Ecdysozoa</taxon>
        <taxon>Nematoda</taxon>
        <taxon>Chromadorea</taxon>
        <taxon>Rhabditida</taxon>
        <taxon>Rhabditina</taxon>
        <taxon>Rhabditomorpha</taxon>
        <taxon>Rhabditoidea</taxon>
        <taxon>Rhabditidae</taxon>
        <taxon>Peloderinae</taxon>
        <taxon>Caenorhabditis</taxon>
    </lineage>
</organism>
<dbReference type="InterPro" id="IPR010598">
    <property type="entry name" value="C5-epim_C"/>
</dbReference>
<dbReference type="PROSITE" id="PS01271">
    <property type="entry name" value="NA_SULFATE"/>
    <property type="match status" value="1"/>
</dbReference>
<feature type="transmembrane region" description="Helical" evidence="15">
    <location>
        <begin position="664"/>
        <end position="686"/>
    </location>
</feature>
<evidence type="ECO:0000256" key="4">
    <source>
        <dbReference type="ARBA" id="ARBA00004841"/>
    </source>
</evidence>
<dbReference type="Pfam" id="PF21174">
    <property type="entry name" value="Glce_b_sandwich"/>
    <property type="match status" value="1"/>
</dbReference>
<evidence type="ECO:0000256" key="8">
    <source>
        <dbReference type="ARBA" id="ARBA00022448"/>
    </source>
</evidence>
<evidence type="ECO:0000259" key="18">
    <source>
        <dbReference type="Pfam" id="PF21174"/>
    </source>
</evidence>
<feature type="signal peptide" evidence="16">
    <location>
        <begin position="1"/>
        <end position="33"/>
    </location>
</feature>
<dbReference type="AlphaFoldDB" id="A0AAE9DBY4"/>
<dbReference type="Pfam" id="PF00939">
    <property type="entry name" value="Na_sulph_symp"/>
    <property type="match status" value="1"/>
</dbReference>
<evidence type="ECO:0000256" key="13">
    <source>
        <dbReference type="ARBA" id="ARBA00023235"/>
    </source>
</evidence>
<dbReference type="PANTHER" id="PTHR13174:SF3">
    <property type="entry name" value="D-GLUCURONYL C5-EPIMERASE"/>
    <property type="match status" value="1"/>
</dbReference>
<dbReference type="PANTHER" id="PTHR13174">
    <property type="entry name" value="D-GLUCURONYL C5-EPIMERASE"/>
    <property type="match status" value="1"/>
</dbReference>
<feature type="transmembrane region" description="Helical" evidence="15">
    <location>
        <begin position="734"/>
        <end position="767"/>
    </location>
</feature>
<feature type="transmembrane region" description="Helical" evidence="15">
    <location>
        <begin position="624"/>
        <end position="643"/>
    </location>
</feature>
<dbReference type="EC" id="5.1.3.17" evidence="7"/>
<keyword evidence="16" id="KW-0732">Signal</keyword>
<feature type="transmembrane region" description="Helical" evidence="15">
    <location>
        <begin position="958"/>
        <end position="977"/>
    </location>
</feature>
<evidence type="ECO:0000256" key="5">
    <source>
        <dbReference type="ARBA" id="ARBA00005093"/>
    </source>
</evidence>
<feature type="transmembrane region" description="Helical" evidence="15">
    <location>
        <begin position="856"/>
        <end position="880"/>
    </location>
</feature>
<evidence type="ECO:0000256" key="3">
    <source>
        <dbReference type="ARBA" id="ARBA00004606"/>
    </source>
</evidence>
<keyword evidence="9 15" id="KW-0812">Transmembrane</keyword>
<dbReference type="InterPro" id="IPR059154">
    <property type="entry name" value="Glce_b_sandwich"/>
</dbReference>
<evidence type="ECO:0000256" key="16">
    <source>
        <dbReference type="SAM" id="SignalP"/>
    </source>
</evidence>
<feature type="domain" description="D-glucuronyl C5-epimerase C-terminal" evidence="17">
    <location>
        <begin position="407"/>
        <end position="583"/>
    </location>
</feature>
<evidence type="ECO:0000256" key="11">
    <source>
        <dbReference type="ARBA" id="ARBA00022989"/>
    </source>
</evidence>
<dbReference type="CDD" id="cd01115">
    <property type="entry name" value="SLC13_permease"/>
    <property type="match status" value="1"/>
</dbReference>
<evidence type="ECO:0000256" key="2">
    <source>
        <dbReference type="ARBA" id="ARBA00004141"/>
    </source>
</evidence>
<comment type="subcellular location">
    <subcellularLocation>
        <location evidence="14">Endomembrane system</location>
        <topology evidence="14">Single-pass membrane protein</topology>
    </subcellularLocation>
    <subcellularLocation>
        <location evidence="2">Membrane</location>
        <topology evidence="2">Multi-pass membrane protein</topology>
    </subcellularLocation>
    <subcellularLocation>
        <location evidence="3">Membrane</location>
        <topology evidence="3">Single-pass type II membrane protein</topology>
    </subcellularLocation>
</comment>
<gene>
    <name evidence="19" type="ORF">L3Y34_001226</name>
</gene>
<feature type="domain" description="D-glucuronyl C5-epimerase beta-sandwich" evidence="18">
    <location>
        <begin position="227"/>
        <end position="378"/>
    </location>
</feature>
<evidence type="ECO:0000256" key="7">
    <source>
        <dbReference type="ARBA" id="ARBA00012087"/>
    </source>
</evidence>
<evidence type="ECO:0000256" key="10">
    <source>
        <dbReference type="ARBA" id="ARBA00022968"/>
    </source>
</evidence>
<dbReference type="EMBL" id="CP090893">
    <property type="protein sequence ID" value="ULU00626.1"/>
    <property type="molecule type" value="Genomic_DNA"/>
</dbReference>
<dbReference type="Pfam" id="PF06662">
    <property type="entry name" value="C5-epim_C"/>
    <property type="match status" value="1"/>
</dbReference>
<sequence length="1181" mass="133472">MKCWRWRSNRHRIYLFFACASLLLLSKHYLTVTVPIDEEDEELNPVDLKEKEKEKIECEPTGAVETKCTADNGKPLRCWKDEEEVYFPFSYIKKRFDMTGKLGKDGSTFELFTSYAKMRTPDKNYYPLGPFGHFSTYSVETRDRVRCISAKTDVPMSTQWDPIPYYYPIQIAQYGLQHYSRIKLDSVSNKSDDNAEVLVGVQSKEWKGAAGMHETTERLFFNDEEKGKVVNISAGHALSNAGAYVYLDKSPDLHVISFDWKPYDANSSFTVLAKMKQDDLLVLINYVFSEGDGKCVWQDEEKSFDDETIVLKPRKDGQVSYSYSYSGSAPIGEWSTVTRDILVDVARALSSGENRKKDDNVVLHPGDLRLVSLGFRGQLTVRQQIAQRKEQDSHAFRSSADWLVENQDKKGGWAVPVERSIADRKLVLPPGWHSAMAQGHGISVLTRAYNQFNDKKYLSSAINALELFKTNSSEGGVRAEFFGYIWYEEYPTTPGSFVLNGFLYSLIGLYDLSKLDVSGIYDDSAKTKVKEAQEMYSVGIRSLKQLLPLYDTGSGTIYDLRHVALGTAPNLARWDYHANNTNQSSTESSSPSDIGFTLSSPYCSPSSNLKMSRRYGWFDEIRTFFPTIWLILAPLILSPLLFLGQEGKCTFVILTMSCYWVAEVVPLAVTSFIPMIALPFLGIVGIKQVAPKYFADTNIVFFNSLMLSLAVEECQLHKRIALKMLTYVGTRPHWLMAGFMIITSFISLWISDTACCALMAPIAYALLEEIMIPKMRKVKKIEEIENTKVLENGEIEERKLDTSKLSARDRGICKCMMLLVAHASLIGGTGTINSTGPNLIFRDNIEKNFPNEDHGISYLSWMAFAIPPMIFYMFSSWFIVQLQFLGPRHMISMFKKPTESEKEEEDFARKAVLKSYNQLGPMTWAEKSTLVIFLLAVLSWISSDPKVIPGWSDLFKKGYVTDSCSGLVAVFLLFIWPKNKPDFRMFRKDKNRPSVRQEPLIDWDCVRRRFPWSIILLLGAGFAISEAVKVSGLSTLIAYNLNSTISSLPLFGMQVILSIVVVVMTEFSTNSATASIFIPISFTLAESVCAHPLYFSIPTAIGPSFSFMLPMATPANAIVYETKTIRMIDMVSCGVLLNIFCIVITVINMNTWAYWLFNMGTYPDYAIRHATNLTGNSTQCF</sequence>
<feature type="chain" id="PRO_5041924720" description="heparosan-N-sulfate-glucuronate 5-epimerase" evidence="16">
    <location>
        <begin position="34"/>
        <end position="1181"/>
    </location>
</feature>
<feature type="transmembrane region" description="Helical" evidence="15">
    <location>
        <begin position="1076"/>
        <end position="1094"/>
    </location>
</feature>
<evidence type="ECO:0000259" key="17">
    <source>
        <dbReference type="Pfam" id="PF06662"/>
    </source>
</evidence>
<evidence type="ECO:0000256" key="15">
    <source>
        <dbReference type="SAM" id="Phobius"/>
    </source>
</evidence>
<comment type="similarity">
    <text evidence="6">Belongs to the D-glucuronyl C5-epimerase family.</text>
</comment>
<dbReference type="GO" id="GO:0015012">
    <property type="term" value="P:heparan sulfate proteoglycan biosynthetic process"/>
    <property type="evidence" value="ECO:0007669"/>
    <property type="project" value="InterPro"/>
</dbReference>
<keyword evidence="11 15" id="KW-1133">Transmembrane helix</keyword>
<dbReference type="GO" id="GO:0016020">
    <property type="term" value="C:membrane"/>
    <property type="evidence" value="ECO:0007669"/>
    <property type="project" value="UniProtKB-SubCell"/>
</dbReference>
<feature type="transmembrane region" description="Helical" evidence="15">
    <location>
        <begin position="815"/>
        <end position="836"/>
    </location>
</feature>
<dbReference type="InterPro" id="IPR001898">
    <property type="entry name" value="SLC13A/DASS"/>
</dbReference>
<protein>
    <recommendedName>
        <fullName evidence="7">heparosan-N-sulfate-glucuronate 5-epimerase</fullName>
        <ecNumber evidence="7">5.1.3.17</ecNumber>
    </recommendedName>
</protein>
<evidence type="ECO:0000313" key="19">
    <source>
        <dbReference type="EMBL" id="ULU00626.1"/>
    </source>
</evidence>
<feature type="transmembrane region" description="Helical" evidence="15">
    <location>
        <begin position="1100"/>
        <end position="1119"/>
    </location>
</feature>